<evidence type="ECO:0000313" key="2">
    <source>
        <dbReference type="Proteomes" id="UP001058980"/>
    </source>
</evidence>
<gene>
    <name evidence="1" type="ORF">NTU39_00230</name>
</gene>
<dbReference type="Proteomes" id="UP001058980">
    <property type="component" value="Plasmid unnamed"/>
</dbReference>
<proteinExistence type="predicted"/>
<dbReference type="InterPro" id="IPR021944">
    <property type="entry name" value="DUF3560"/>
</dbReference>
<dbReference type="Pfam" id="PF12083">
    <property type="entry name" value="DUF3560"/>
    <property type="match status" value="1"/>
</dbReference>
<protein>
    <submittedName>
        <fullName evidence="1">DUF3560 domain-containing protein</fullName>
    </submittedName>
</protein>
<dbReference type="RefSeq" id="WP_257957785.1">
    <property type="nucleotide sequence ID" value="NZ_CP102779.1"/>
</dbReference>
<organism evidence="1 2">
    <name type="scientific">Pandoraea commovens</name>
    <dbReference type="NCBI Taxonomy" id="2508289"/>
    <lineage>
        <taxon>Bacteria</taxon>
        <taxon>Pseudomonadati</taxon>
        <taxon>Pseudomonadota</taxon>
        <taxon>Betaproteobacteria</taxon>
        <taxon>Burkholderiales</taxon>
        <taxon>Burkholderiaceae</taxon>
        <taxon>Pandoraea</taxon>
    </lineage>
</organism>
<reference evidence="1" key="1">
    <citation type="submission" date="2022-08" db="EMBL/GenBank/DDBJ databases">
        <title>Multi-unit outbreak of Pandoraea commovens among non-cystic fibrosis intensive care patients from 2019 to 2021 in Berlin, Germany.</title>
        <authorList>
            <person name="Menzel P."/>
        </authorList>
    </citation>
    <scope>NUCLEOTIDE SEQUENCE</scope>
    <source>
        <strain evidence="1">LB-19-202-79</strain>
        <plasmid evidence="1">unnamed</plasmid>
    </source>
</reference>
<geneLocation type="plasmid" evidence="1 2">
    <name>unnamed</name>
</geneLocation>
<dbReference type="EMBL" id="CP102779">
    <property type="protein sequence ID" value="UVA77117.1"/>
    <property type="molecule type" value="Genomic_DNA"/>
</dbReference>
<keyword evidence="1" id="KW-0614">Plasmid</keyword>
<evidence type="ECO:0000313" key="1">
    <source>
        <dbReference type="EMBL" id="UVA77117.1"/>
    </source>
</evidence>
<accession>A0ABY5Q8M2</accession>
<keyword evidence="2" id="KW-1185">Reference proteome</keyword>
<sequence length="406" mass="45281">MTIPITHNETPALNVENAGVPPAPPEAHPIAGAEPRHVDTGAGMTATYSLEDNKLRLYSVFRLPADLYQRVSSAGFIWAAKQDCFVAPMWTPVREDLLLELCSEIEEEGTSLVERAAMRAERFDVYSESNSRKSDSAHQAARESVAGIPMGQPILVGHHSEARHRRALERQDTNMRKAIETAERAESWARRAAAAQANAARKLSVPVRHRRIKSLEAEARKQRRNISEANTEASIKWATRWLGHYETRIAYEREMLSAAGGSASTRHDFAVGGTVVVRGERLVILRVNRSGQEVSSLTTTPPRAASWSRNWKISAERVDAYEPPTKEAIDAVAIVKKLPPIVNYPALGCLEMTRKEWADCSRDYKGTQTAKGDERLAAYRHRTIVRNGILRLVYIVDMKTTEPRTA</sequence>
<name>A0ABY5Q8M2_9BURK</name>